<dbReference type="PANTHER" id="PTHR43830">
    <property type="entry name" value="PROTEIN PSP1"/>
    <property type="match status" value="1"/>
</dbReference>
<dbReference type="NCBIfam" id="NF041131">
    <property type="entry name" value="RicT_YaaT_fam"/>
    <property type="match status" value="1"/>
</dbReference>
<accession>D0MDY8</accession>
<dbReference type="STRING" id="518766.Rmar_2253"/>
<gene>
    <name evidence="2" type="ordered locus">Rmar_2253</name>
</gene>
<name>D0MDY8_RHOM4</name>
<dbReference type="KEGG" id="rmr:Rmar_2253"/>
<reference evidence="2 3" key="1">
    <citation type="journal article" date="2009" name="Stand. Genomic Sci.">
        <title>Complete genome sequence of Rhodothermus marinus type strain (R-10).</title>
        <authorList>
            <person name="Nolan M."/>
            <person name="Tindall B.J."/>
            <person name="Pomrenke H."/>
            <person name="Lapidus A."/>
            <person name="Copeland A."/>
            <person name="Glavina Del Rio T."/>
            <person name="Lucas S."/>
            <person name="Chen F."/>
            <person name="Tice H."/>
            <person name="Cheng J.F."/>
            <person name="Saunders E."/>
            <person name="Han C."/>
            <person name="Bruce D."/>
            <person name="Goodwin L."/>
            <person name="Chain P."/>
            <person name="Pitluck S."/>
            <person name="Ovchinikova G."/>
            <person name="Pati A."/>
            <person name="Ivanova N."/>
            <person name="Mavromatis K."/>
            <person name="Chen A."/>
            <person name="Palaniappan K."/>
            <person name="Land M."/>
            <person name="Hauser L."/>
            <person name="Chang Y.J."/>
            <person name="Jeffries C.D."/>
            <person name="Brettin T."/>
            <person name="Goker M."/>
            <person name="Bristow J."/>
            <person name="Eisen J.A."/>
            <person name="Markowitz V."/>
            <person name="Hugenholtz P."/>
            <person name="Kyrpides N.C."/>
            <person name="Klenk H.P."/>
            <person name="Detter J.C."/>
        </authorList>
    </citation>
    <scope>NUCLEOTIDE SEQUENCE [LARGE SCALE GENOMIC DNA]</scope>
    <source>
        <strain evidence="3">ATCC 43812 / DSM 4252 / R-10</strain>
    </source>
</reference>
<dbReference type="GO" id="GO:0005737">
    <property type="term" value="C:cytoplasm"/>
    <property type="evidence" value="ECO:0007669"/>
    <property type="project" value="TreeGrafter"/>
</dbReference>
<dbReference type="Proteomes" id="UP000002221">
    <property type="component" value="Chromosome"/>
</dbReference>
<organism evidence="2 3">
    <name type="scientific">Rhodothermus marinus (strain ATCC 43812 / DSM 4252 / R-10)</name>
    <name type="common">Rhodothermus obamensis</name>
    <dbReference type="NCBI Taxonomy" id="518766"/>
    <lineage>
        <taxon>Bacteria</taxon>
        <taxon>Pseudomonadati</taxon>
        <taxon>Rhodothermota</taxon>
        <taxon>Rhodothermia</taxon>
        <taxon>Rhodothermales</taxon>
        <taxon>Rhodothermaceae</taxon>
        <taxon>Rhodothermus</taxon>
    </lineage>
</organism>
<feature type="domain" description="PSP1 C-terminal" evidence="1">
    <location>
        <begin position="107"/>
        <end position="192"/>
    </location>
</feature>
<dbReference type="InterPro" id="IPR007557">
    <property type="entry name" value="PSP1_C"/>
</dbReference>
<dbReference type="EMBL" id="CP001807">
    <property type="protein sequence ID" value="ACY49132.1"/>
    <property type="molecule type" value="Genomic_DNA"/>
</dbReference>
<dbReference type="HOGENOM" id="CLU_033149_0_1_10"/>
<dbReference type="eggNOG" id="COG1774">
    <property type="taxonomic scope" value="Bacteria"/>
</dbReference>
<evidence type="ECO:0000313" key="2">
    <source>
        <dbReference type="EMBL" id="ACY49132.1"/>
    </source>
</evidence>
<sequence length="321" mass="36401">MACGSACVQGGGCGGGCASGNGCPSLHVFDWLSHLSGPYPTYDIVEVRFKGRRKGLYRNVDRLDLQAGDYVIVEADRGVHFGIVHLTGELVRLRVRAKGLDDDAEFPRIVRLATLDDIDRWEANKQQEIEAFYVAREAIERLGLPMKLVDAEWQFDHKKITFYFTADHRVDFRQLVRELARTFRTRVELRQIGARDEAARIGGIGSCGRELCCSTWLQEFKPVATQTAKIQNLPLNPARLSGQCGRLKCCLNYELEQYMAALKDFPPVDTPVETERGRGTVQKLDIFKRRVWIQYEDGNWEDMALEDVQPYLRPRVSAGKS</sequence>
<dbReference type="AlphaFoldDB" id="D0MDY8"/>
<dbReference type="PROSITE" id="PS51411">
    <property type="entry name" value="PSP1_C"/>
    <property type="match status" value="1"/>
</dbReference>
<keyword evidence="3" id="KW-1185">Reference proteome</keyword>
<evidence type="ECO:0000259" key="1">
    <source>
        <dbReference type="PROSITE" id="PS51411"/>
    </source>
</evidence>
<dbReference type="PANTHER" id="PTHR43830:SF3">
    <property type="entry name" value="PROTEIN PSP1"/>
    <property type="match status" value="1"/>
</dbReference>
<dbReference type="OrthoDB" id="9779344at2"/>
<proteinExistence type="predicted"/>
<dbReference type="RefSeq" id="WP_012844742.1">
    <property type="nucleotide sequence ID" value="NC_013501.1"/>
</dbReference>
<protein>
    <submittedName>
        <fullName evidence="2">PSP1 domain protein</fullName>
    </submittedName>
</protein>
<evidence type="ECO:0000313" key="3">
    <source>
        <dbReference type="Proteomes" id="UP000002221"/>
    </source>
</evidence>
<dbReference type="InterPro" id="IPR047767">
    <property type="entry name" value="PSP1-like"/>
</dbReference>
<dbReference type="Pfam" id="PF04468">
    <property type="entry name" value="PSP1"/>
    <property type="match status" value="1"/>
</dbReference>